<evidence type="ECO:0000256" key="1">
    <source>
        <dbReference type="ARBA" id="ARBA00037999"/>
    </source>
</evidence>
<dbReference type="Gene3D" id="3.40.640.10">
    <property type="entry name" value="Type I PLP-dependent aspartate aminotransferase-like (Major domain)"/>
    <property type="match status" value="1"/>
</dbReference>
<dbReference type="EMBL" id="FQUU01000005">
    <property type="protein sequence ID" value="SHE99909.1"/>
    <property type="molecule type" value="Genomic_DNA"/>
</dbReference>
<dbReference type="CDD" id="cd00616">
    <property type="entry name" value="AHBA_syn"/>
    <property type="match status" value="1"/>
</dbReference>
<dbReference type="Gene3D" id="3.90.1150.10">
    <property type="entry name" value="Aspartate Aminotransferase, domain 1"/>
    <property type="match status" value="1"/>
</dbReference>
<dbReference type="PANTHER" id="PTHR30244">
    <property type="entry name" value="TRANSAMINASE"/>
    <property type="match status" value="1"/>
</dbReference>
<reference evidence="3 4" key="1">
    <citation type="submission" date="2016-11" db="EMBL/GenBank/DDBJ databases">
        <authorList>
            <person name="Jaros S."/>
            <person name="Januszkiewicz K."/>
            <person name="Wedrychowicz H."/>
        </authorList>
    </citation>
    <scope>NUCLEOTIDE SEQUENCE [LARGE SCALE GENOMIC DNA]</scope>
    <source>
        <strain evidence="3 4">DSM 18119</strain>
    </source>
</reference>
<dbReference type="SUPFAM" id="SSF53383">
    <property type="entry name" value="PLP-dependent transferases"/>
    <property type="match status" value="1"/>
</dbReference>
<comment type="similarity">
    <text evidence="1 2">Belongs to the DegT/DnrJ/EryC1 family.</text>
</comment>
<dbReference type="RefSeq" id="WP_072834783.1">
    <property type="nucleotide sequence ID" value="NZ_FQUU01000005.1"/>
</dbReference>
<dbReference type="GO" id="GO:0000271">
    <property type="term" value="P:polysaccharide biosynthetic process"/>
    <property type="evidence" value="ECO:0007669"/>
    <property type="project" value="TreeGrafter"/>
</dbReference>
<dbReference type="GO" id="GO:0008483">
    <property type="term" value="F:transaminase activity"/>
    <property type="evidence" value="ECO:0007669"/>
    <property type="project" value="TreeGrafter"/>
</dbReference>
<dbReference type="InterPro" id="IPR015421">
    <property type="entry name" value="PyrdxlP-dep_Trfase_major"/>
</dbReference>
<accession>A0A1M4Y2K0</accession>
<keyword evidence="2" id="KW-0663">Pyridoxal phosphate</keyword>
<dbReference type="Pfam" id="PF01041">
    <property type="entry name" value="DegT_DnrJ_EryC1"/>
    <property type="match status" value="1"/>
</dbReference>
<dbReference type="InterPro" id="IPR000653">
    <property type="entry name" value="DegT/StrS_aminotransferase"/>
</dbReference>
<dbReference type="Proteomes" id="UP000184048">
    <property type="component" value="Unassembled WGS sequence"/>
</dbReference>
<sequence>MPGFELWSDAERKEVNDVLETGILMRYGFDGARKGMWKAKELEAALCSRFGSKYAQLLSSGTAALTTALAALGVGAGDEVIMPAFTFVASFEAVLSVGAIPVLVDIDETLTLSPEAVRHAITERTKCIMPVHMCGSMADLDALQAICKEHNLLLLEDACQSIGGTYKGKSLGTIGDAGTFSFDFVKTMTCGEGGVVLTNNKEVYNNCDGYTDHGHDHKGVDRGADLHPFLGYNYRISELHAAVGLAQVRRVDEFLAIQKRNHAALKEILSQVPEVSFRAVPDPEGDSCTFISWFLPNEELTRAVVNEFKARGILGGNFYWFDNNWHYIRKWDHLKSATSLNRLHKDQVAALEHLALKDFSLSDAVMNRCISTSISLLWTEEQVKEKGIKMLEALKDALKKNLEKA</sequence>
<evidence type="ECO:0000256" key="2">
    <source>
        <dbReference type="RuleBase" id="RU004508"/>
    </source>
</evidence>
<protein>
    <submittedName>
        <fullName evidence="3">dTDP-4-amino-4,6-dideoxygalactose transaminase</fullName>
    </submittedName>
</protein>
<evidence type="ECO:0000313" key="3">
    <source>
        <dbReference type="EMBL" id="SHE99909.1"/>
    </source>
</evidence>
<name>A0A1M4Y2K0_9BACT</name>
<gene>
    <name evidence="3" type="ORF">SAMN02745131_01570</name>
</gene>
<dbReference type="InterPro" id="IPR015422">
    <property type="entry name" value="PyrdxlP-dep_Trfase_small"/>
</dbReference>
<organism evidence="3 4">
    <name type="scientific">Flavisolibacter ginsengisoli DSM 18119</name>
    <dbReference type="NCBI Taxonomy" id="1121884"/>
    <lineage>
        <taxon>Bacteria</taxon>
        <taxon>Pseudomonadati</taxon>
        <taxon>Bacteroidota</taxon>
        <taxon>Chitinophagia</taxon>
        <taxon>Chitinophagales</taxon>
        <taxon>Chitinophagaceae</taxon>
        <taxon>Flavisolibacter</taxon>
    </lineage>
</organism>
<dbReference type="OrthoDB" id="9804264at2"/>
<dbReference type="InterPro" id="IPR015424">
    <property type="entry name" value="PyrdxlP-dep_Trfase"/>
</dbReference>
<dbReference type="AlphaFoldDB" id="A0A1M4Y2K0"/>
<keyword evidence="4" id="KW-1185">Reference proteome</keyword>
<dbReference type="STRING" id="1121884.SAMN02745131_01570"/>
<evidence type="ECO:0000313" key="4">
    <source>
        <dbReference type="Proteomes" id="UP000184048"/>
    </source>
</evidence>
<dbReference type="GO" id="GO:0030170">
    <property type="term" value="F:pyridoxal phosphate binding"/>
    <property type="evidence" value="ECO:0007669"/>
    <property type="project" value="TreeGrafter"/>
</dbReference>
<dbReference type="PANTHER" id="PTHR30244:SF34">
    <property type="entry name" value="DTDP-4-AMINO-4,6-DIDEOXYGALACTOSE TRANSAMINASE"/>
    <property type="match status" value="1"/>
</dbReference>
<proteinExistence type="inferred from homology"/>